<dbReference type="GO" id="GO:0042254">
    <property type="term" value="P:ribosome biogenesis"/>
    <property type="evidence" value="ECO:0007669"/>
    <property type="project" value="TreeGrafter"/>
</dbReference>
<feature type="region of interest" description="Disordered" evidence="4">
    <location>
        <begin position="162"/>
        <end position="199"/>
    </location>
</feature>
<dbReference type="PANTHER" id="PTHR23077">
    <property type="entry name" value="AAA-FAMILY ATPASE"/>
    <property type="match status" value="1"/>
</dbReference>
<dbReference type="FunFam" id="3.40.50.300:FF:000365">
    <property type="entry name" value="Ribosome biogenesis ATPase RIX7"/>
    <property type="match status" value="1"/>
</dbReference>
<dbReference type="InterPro" id="IPR041569">
    <property type="entry name" value="AAA_lid_3"/>
</dbReference>
<reference evidence="6" key="1">
    <citation type="submission" date="2021-02" db="EMBL/GenBank/DDBJ databases">
        <authorList>
            <person name="Dougan E. K."/>
            <person name="Rhodes N."/>
            <person name="Thang M."/>
            <person name="Chan C."/>
        </authorList>
    </citation>
    <scope>NUCLEOTIDE SEQUENCE</scope>
</reference>
<dbReference type="SMART" id="SM00382">
    <property type="entry name" value="AAA"/>
    <property type="match status" value="2"/>
</dbReference>
<comment type="similarity">
    <text evidence="1">Belongs to the AAA ATPase family.</text>
</comment>
<dbReference type="PROSITE" id="PS00674">
    <property type="entry name" value="AAA"/>
    <property type="match status" value="1"/>
</dbReference>
<feature type="domain" description="AAA+ ATPase" evidence="5">
    <location>
        <begin position="236"/>
        <end position="371"/>
    </location>
</feature>
<gene>
    <name evidence="6" type="ORF">PGLA1383_LOCUS56111</name>
</gene>
<dbReference type="Gene3D" id="3.40.50.300">
    <property type="entry name" value="P-loop containing nucleotide triphosphate hydrolases"/>
    <property type="match status" value="2"/>
</dbReference>
<dbReference type="GO" id="GO:0005524">
    <property type="term" value="F:ATP binding"/>
    <property type="evidence" value="ECO:0007669"/>
    <property type="project" value="UniProtKB-KW"/>
</dbReference>
<keyword evidence="7" id="KW-1185">Reference proteome</keyword>
<dbReference type="Gene3D" id="1.10.8.60">
    <property type="match status" value="2"/>
</dbReference>
<evidence type="ECO:0000313" key="7">
    <source>
        <dbReference type="Proteomes" id="UP000654075"/>
    </source>
</evidence>
<evidence type="ECO:0000256" key="4">
    <source>
        <dbReference type="SAM" id="MobiDB-lite"/>
    </source>
</evidence>
<dbReference type="InterPro" id="IPR050168">
    <property type="entry name" value="AAA_ATPase_domain"/>
</dbReference>
<dbReference type="EMBL" id="CAJNNV010032902">
    <property type="protein sequence ID" value="CAE8641485.1"/>
    <property type="molecule type" value="Genomic_DNA"/>
</dbReference>
<dbReference type="AlphaFoldDB" id="A0A813HUT3"/>
<dbReference type="Pfam" id="PF17862">
    <property type="entry name" value="AAA_lid_3"/>
    <property type="match status" value="2"/>
</dbReference>
<evidence type="ECO:0000256" key="1">
    <source>
        <dbReference type="ARBA" id="ARBA00006914"/>
    </source>
</evidence>
<accession>A0A813HUT3</accession>
<dbReference type="Pfam" id="PF00004">
    <property type="entry name" value="AAA"/>
    <property type="match status" value="2"/>
</dbReference>
<dbReference type="GO" id="GO:0016887">
    <property type="term" value="F:ATP hydrolysis activity"/>
    <property type="evidence" value="ECO:0007669"/>
    <property type="project" value="InterPro"/>
</dbReference>
<proteinExistence type="inferred from homology"/>
<feature type="domain" description="AAA+ ATPase" evidence="5">
    <location>
        <begin position="526"/>
        <end position="662"/>
    </location>
</feature>
<dbReference type="PANTHER" id="PTHR23077:SF171">
    <property type="entry name" value="NUCLEAR VALOSIN-CONTAINING PROTEIN-LIKE"/>
    <property type="match status" value="1"/>
</dbReference>
<keyword evidence="2" id="KW-0547">Nucleotide-binding</keyword>
<dbReference type="Proteomes" id="UP000654075">
    <property type="component" value="Unassembled WGS sequence"/>
</dbReference>
<evidence type="ECO:0000256" key="3">
    <source>
        <dbReference type="ARBA" id="ARBA00022840"/>
    </source>
</evidence>
<feature type="region of interest" description="Disordered" evidence="4">
    <location>
        <begin position="429"/>
        <end position="449"/>
    </location>
</feature>
<protein>
    <recommendedName>
        <fullName evidence="5">AAA+ ATPase domain-containing protein</fullName>
    </recommendedName>
</protein>
<dbReference type="FunFam" id="3.40.50.300:FF:000149">
    <property type="entry name" value="Nuclear valosin-containing protein-like"/>
    <property type="match status" value="1"/>
</dbReference>
<dbReference type="InterPro" id="IPR003593">
    <property type="entry name" value="AAA+_ATPase"/>
</dbReference>
<dbReference type="OrthoDB" id="27435at2759"/>
<evidence type="ECO:0000259" key="5">
    <source>
        <dbReference type="SMART" id="SM00382"/>
    </source>
</evidence>
<dbReference type="GO" id="GO:0005634">
    <property type="term" value="C:nucleus"/>
    <property type="evidence" value="ECO:0007669"/>
    <property type="project" value="TreeGrafter"/>
</dbReference>
<evidence type="ECO:0000256" key="2">
    <source>
        <dbReference type="ARBA" id="ARBA00022741"/>
    </source>
</evidence>
<comment type="caution">
    <text evidence="6">The sequence shown here is derived from an EMBL/GenBank/DDBJ whole genome shotgun (WGS) entry which is preliminary data.</text>
</comment>
<feature type="region of interest" description="Disordered" evidence="4">
    <location>
        <begin position="90"/>
        <end position="120"/>
    </location>
</feature>
<dbReference type="SUPFAM" id="SSF52540">
    <property type="entry name" value="P-loop containing nucleoside triphosphate hydrolases"/>
    <property type="match status" value="2"/>
</dbReference>
<sequence>MDKRLPHRIREVRLQFQSEGRPCTADAVKDELCKTYSEYVRFKQQALKRLVVQELSNPLPAGNSGPAASKGGDKEAKFLRAMVVLCAAEAGDDEEDDGKRKKRKTDLDQGSTAFNAQPAEEKMVDMNGSLRKMYQPLPTAVEAKAKRLAEVNGGGQIAGVSSAATRRAREKASMASARRENGLADPSNNAGFQPEERPEERLEDLGGVDSIIAEIRQLIVQPLAHPEVFSHLGVQPPTGVLLHGPPGSGKTKLAHAIAGSTGVPFFRVAATEIVSGMSGESEAKIRQLFQAAIAAAPSLLFMDEVDSITPKRDSAGREMERRIVAQLLTCMDELKNTHVVVLGATNRPDALDPALRRAGRFDREIAMGIPDEAARAKILEKMVGGMRLSEDLDIKFLANKTPGFVGADLSALTQEAALNAVSRAFTGLDATREQESTDQGEAGEAGDARAVPYTTEELAPLAVEMADFTLALTKVQPSSRREGFTTIPDVTWEDIGSLQEVRADMEAAVCEPIRKAELFRELGLTVPVGVLLFGPPGCGKTLLAKATASASGANFIAVKGPELLNKYVGESERAVRLVFQRAMSSSPCVIFFDELDALVPRRSGEGSGGAERVVNQMLTEMDGVQSRSQVYVIAATNRPDIVDPAMLRPGRLDRLLYVPLPTEAGRLEILQTHMKRLPLSDDVDLGRIAREAEGFSGADLASLSREAAMIAIRAAADPPAPVAGEKQVSMAASVRVTAEILDKARSRVMPSVNAKERKEYEDLALRLCGWKSSDSVAAKAAASAKKA</sequence>
<keyword evidence="3" id="KW-0067">ATP-binding</keyword>
<dbReference type="GO" id="GO:1990275">
    <property type="term" value="F:preribosome binding"/>
    <property type="evidence" value="ECO:0007669"/>
    <property type="project" value="TreeGrafter"/>
</dbReference>
<dbReference type="InterPro" id="IPR003959">
    <property type="entry name" value="ATPase_AAA_core"/>
</dbReference>
<name>A0A813HUT3_POLGL</name>
<dbReference type="OMA" id="GLWSTHR"/>
<organism evidence="6 7">
    <name type="scientific">Polarella glacialis</name>
    <name type="common">Dinoflagellate</name>
    <dbReference type="NCBI Taxonomy" id="89957"/>
    <lineage>
        <taxon>Eukaryota</taxon>
        <taxon>Sar</taxon>
        <taxon>Alveolata</taxon>
        <taxon>Dinophyceae</taxon>
        <taxon>Suessiales</taxon>
        <taxon>Suessiaceae</taxon>
        <taxon>Polarella</taxon>
    </lineage>
</organism>
<dbReference type="InterPro" id="IPR027417">
    <property type="entry name" value="P-loop_NTPase"/>
</dbReference>
<dbReference type="GO" id="GO:0003723">
    <property type="term" value="F:RNA binding"/>
    <property type="evidence" value="ECO:0007669"/>
    <property type="project" value="TreeGrafter"/>
</dbReference>
<dbReference type="InterPro" id="IPR003960">
    <property type="entry name" value="ATPase_AAA_CS"/>
</dbReference>
<evidence type="ECO:0000313" key="6">
    <source>
        <dbReference type="EMBL" id="CAE8641485.1"/>
    </source>
</evidence>